<accession>A0A1B9ANE5</accession>
<organism evidence="2 3">
    <name type="scientific">Pseudobacillus wudalianchiensis</name>
    <dbReference type="NCBI Taxonomy" id="1743143"/>
    <lineage>
        <taxon>Bacteria</taxon>
        <taxon>Bacillati</taxon>
        <taxon>Bacillota</taxon>
        <taxon>Bacilli</taxon>
        <taxon>Bacillales</taxon>
        <taxon>Bacillaceae</taxon>
        <taxon>Pseudobacillus</taxon>
    </lineage>
</organism>
<evidence type="ECO:0000259" key="1">
    <source>
        <dbReference type="Pfam" id="PF11181"/>
    </source>
</evidence>
<reference evidence="3" key="1">
    <citation type="submission" date="2016-05" db="EMBL/GenBank/DDBJ databases">
        <authorList>
            <person name="Liu B."/>
            <person name="Wang J."/>
            <person name="Zhu Y."/>
            <person name="Liu G."/>
            <person name="Chen Q."/>
            <person name="Chen Z."/>
            <person name="Lan J."/>
            <person name="Che J."/>
            <person name="Ge C."/>
            <person name="Shi H."/>
            <person name="Pan Z."/>
            <person name="Liu X."/>
        </authorList>
    </citation>
    <scope>NUCLEOTIDE SEQUENCE [LARGE SCALE GENOMIC DNA]</scope>
    <source>
        <strain evidence="3">FJAT-27215</strain>
    </source>
</reference>
<protein>
    <submittedName>
        <fullName evidence="2">General stress protein</fullName>
    </submittedName>
</protein>
<comment type="caution">
    <text evidence="2">The sequence shown here is derived from an EMBL/GenBank/DDBJ whole genome shotgun (WGS) entry which is preliminary data.</text>
</comment>
<feature type="domain" description="General stress protein 17M-like" evidence="1">
    <location>
        <begin position="5"/>
        <end position="98"/>
    </location>
</feature>
<evidence type="ECO:0000313" key="3">
    <source>
        <dbReference type="Proteomes" id="UP000092578"/>
    </source>
</evidence>
<dbReference type="RefSeq" id="WP_065411137.1">
    <property type="nucleotide sequence ID" value="NZ_MAYT01000027.1"/>
</dbReference>
<gene>
    <name evidence="2" type="ORF">A8F95_10845</name>
</gene>
<proteinExistence type="predicted"/>
<keyword evidence="3" id="KW-1185">Reference proteome</keyword>
<dbReference type="InterPro" id="IPR025889">
    <property type="entry name" value="GSP17M-like_dom"/>
</dbReference>
<dbReference type="Pfam" id="PF11181">
    <property type="entry name" value="YflT"/>
    <property type="match status" value="1"/>
</dbReference>
<dbReference type="AlphaFoldDB" id="A0A1B9ANE5"/>
<name>A0A1B9ANE5_9BACI</name>
<dbReference type="EMBL" id="MAYT01000027">
    <property type="protein sequence ID" value="OCA85168.1"/>
    <property type="molecule type" value="Genomic_DNA"/>
</dbReference>
<sequence>MVTTKTVENAVQAKHEIEGLLAQGYSLDDVYLLAHDEHRGEDISEALHTNEVGMEEQGVFGSMSNIFKSRGDELRSKMESLGLSQQEADTYEKELDKGKLVLIANKH</sequence>
<dbReference type="Proteomes" id="UP000092578">
    <property type="component" value="Unassembled WGS sequence"/>
</dbReference>
<evidence type="ECO:0000313" key="2">
    <source>
        <dbReference type="EMBL" id="OCA85168.1"/>
    </source>
</evidence>